<dbReference type="Pfam" id="PF00390">
    <property type="entry name" value="malic"/>
    <property type="match status" value="1"/>
</dbReference>
<dbReference type="SUPFAM" id="SSF53659">
    <property type="entry name" value="Isocitrate/Isopropylmalate dehydrogenase-like"/>
    <property type="match status" value="1"/>
</dbReference>
<sequence length="763" mass="83336">MNKDSKRSEALLYHSKPTPGKIQVVPTKKYATQRDLSLAYSPGVAEPCLEIARDVNEVYKYTAKGNLVAVITNGTAVLGLGDIGPEASKPVMEGKGLLFKIFSDIDVFDIEIGTKDIEEFIQTVKNIAPTFGGINLEDIKAPESFEIERRLVEELNIPVMHDDQHGTAIISSAALINALELADKKAEDVKMVVSGAGSAALACADLYVLLGVKIENILMYNSKGLLTKNNPSLSTLQLKYAKDIEPIGLEEALKGADIFLGLSSGDIMTPDMLLGMAENPIVFAMANPNPEIDYNLAIATRKDVIMATGRSDYPNQVNNVLGFPYIFRGALDVRATKINEAMKMAAVRALASLAKESVPEQVNVAYGATKLGFGREYIIPKPFDPRLITIVAPAVAKAAMESGVALNPITDWEKYEEELLARLGNDNKMVRLITNRAKMDPKRIVFAEADHLNVLKAAQIVHEEGIGFPILLGNKEIILELKEELGFDADVEIIDPKTKDQEERRNQFAASFWSTRERRGISLLDAQKLMRERNYFAAMMVNEGEADALVTGHSRSYPSVVKPMLQIIEKAPGASLVATANMMMTSRGPMFLSDTAININPSADDLAKIAVMTAKTAKMFGVEPVIAMVSYSNFGSSTNPGAAKVREAVAYLHKNHPELVIDGEIQADFALNPELLQEKFPFSKLAGKKVNTLIFPNLESANITYKLLKELNKVDSIGPIMLGMGKPVHIFQLGASVEEMVNMSAIAVIDAQEKQLKKNNIVK</sequence>
<dbReference type="Gene3D" id="3.40.50.720">
    <property type="entry name" value="NAD(P)-binding Rossmann-like Domain"/>
    <property type="match status" value="1"/>
</dbReference>
<dbReference type="Proteomes" id="UP001589589">
    <property type="component" value="Unassembled WGS sequence"/>
</dbReference>
<dbReference type="CDD" id="cd05311">
    <property type="entry name" value="NAD_bind_2_malic_enz"/>
    <property type="match status" value="1"/>
</dbReference>
<evidence type="ECO:0000259" key="6">
    <source>
        <dbReference type="SMART" id="SM01274"/>
    </source>
</evidence>
<dbReference type="InterPro" id="IPR012188">
    <property type="entry name" value="ME_PTA"/>
</dbReference>
<feature type="domain" description="Malic enzyme N-terminal" evidence="6">
    <location>
        <begin position="19"/>
        <end position="152"/>
    </location>
</feature>
<gene>
    <name evidence="7" type="ORF">ACFFUQ_12165</name>
</gene>
<proteinExistence type="inferred from homology"/>
<organism evidence="7 8">
    <name type="scientific">Flavobacterium branchiarum</name>
    <dbReference type="NCBI Taxonomy" id="1114870"/>
    <lineage>
        <taxon>Bacteria</taxon>
        <taxon>Pseudomonadati</taxon>
        <taxon>Bacteroidota</taxon>
        <taxon>Flavobacteriia</taxon>
        <taxon>Flavobacteriales</taxon>
        <taxon>Flavobacteriaceae</taxon>
        <taxon>Flavobacterium</taxon>
    </lineage>
</organism>
<protein>
    <submittedName>
        <fullName evidence="7">NADP-dependent malic enzyme</fullName>
        <ecNumber evidence="7">1.1.1.40</ecNumber>
    </submittedName>
</protein>
<dbReference type="Gene3D" id="3.40.50.10750">
    <property type="entry name" value="Isocitrate/Isopropylmalate dehydrogenase-like"/>
    <property type="match status" value="1"/>
</dbReference>
<comment type="similarity">
    <text evidence="1">In the N-terminal section; belongs to the malic enzymes family.</text>
</comment>
<dbReference type="SMART" id="SM00919">
    <property type="entry name" value="Malic_M"/>
    <property type="match status" value="1"/>
</dbReference>
<dbReference type="InterPro" id="IPR012302">
    <property type="entry name" value="Malic_NAD-bd"/>
</dbReference>
<keyword evidence="3 7" id="KW-0560">Oxidoreductase</keyword>
<dbReference type="SUPFAM" id="SSF53223">
    <property type="entry name" value="Aminoacid dehydrogenase-like, N-terminal domain"/>
    <property type="match status" value="1"/>
</dbReference>
<dbReference type="SUPFAM" id="SSF51735">
    <property type="entry name" value="NAD(P)-binding Rossmann-fold domains"/>
    <property type="match status" value="1"/>
</dbReference>
<dbReference type="InterPro" id="IPR002505">
    <property type="entry name" value="PTA_PTB"/>
</dbReference>
<evidence type="ECO:0000256" key="4">
    <source>
        <dbReference type="ARBA" id="ARBA00023268"/>
    </source>
</evidence>
<reference evidence="7 8" key="1">
    <citation type="submission" date="2024-09" db="EMBL/GenBank/DDBJ databases">
        <authorList>
            <person name="Sun Q."/>
            <person name="Mori K."/>
        </authorList>
    </citation>
    <scope>NUCLEOTIDE SEQUENCE [LARGE SCALE GENOMIC DNA]</scope>
    <source>
        <strain evidence="7 8">CECT 7908</strain>
    </source>
</reference>
<keyword evidence="4" id="KW-0511">Multifunctional enzyme</keyword>
<dbReference type="PIRSF" id="PIRSF036684">
    <property type="entry name" value="ME_PTA"/>
    <property type="match status" value="1"/>
</dbReference>
<dbReference type="Gene3D" id="3.40.50.10950">
    <property type="match status" value="1"/>
</dbReference>
<dbReference type="SMART" id="SM01274">
    <property type="entry name" value="malic"/>
    <property type="match status" value="1"/>
</dbReference>
<dbReference type="PANTHER" id="PTHR43237">
    <property type="entry name" value="NADP-DEPENDENT MALIC ENZYME"/>
    <property type="match status" value="1"/>
</dbReference>
<evidence type="ECO:0000313" key="8">
    <source>
        <dbReference type="Proteomes" id="UP001589589"/>
    </source>
</evidence>
<dbReference type="Pfam" id="PF01515">
    <property type="entry name" value="PTA_PTB"/>
    <property type="match status" value="1"/>
</dbReference>
<dbReference type="InterPro" id="IPR045213">
    <property type="entry name" value="Malic_NAD-bd_bact_type"/>
</dbReference>
<dbReference type="InterPro" id="IPR037062">
    <property type="entry name" value="Malic_N_dom_sf"/>
</dbReference>
<dbReference type="InterPro" id="IPR042113">
    <property type="entry name" value="P_AcTrfase_dom1"/>
</dbReference>
<dbReference type="Gene3D" id="3.40.50.10380">
    <property type="entry name" value="Malic enzyme, N-terminal domain"/>
    <property type="match status" value="1"/>
</dbReference>
<evidence type="ECO:0000256" key="2">
    <source>
        <dbReference type="ARBA" id="ARBA00008756"/>
    </source>
</evidence>
<comment type="similarity">
    <text evidence="2">In the C-terminal section; belongs to the phosphate acetyltransferase and butyryltransferase family.</text>
</comment>
<dbReference type="InterPro" id="IPR051674">
    <property type="entry name" value="Malate_Decarboxylase"/>
</dbReference>
<dbReference type="EMBL" id="JBHMEX010000032">
    <property type="protein sequence ID" value="MFB9064777.1"/>
    <property type="molecule type" value="Genomic_DNA"/>
</dbReference>
<accession>A0ABV5FMJ9</accession>
<dbReference type="PANTHER" id="PTHR43237:SF4">
    <property type="entry name" value="NADP-DEPENDENT MALIC ENZYME"/>
    <property type="match status" value="1"/>
</dbReference>
<keyword evidence="8" id="KW-1185">Reference proteome</keyword>
<evidence type="ECO:0000259" key="5">
    <source>
        <dbReference type="SMART" id="SM00919"/>
    </source>
</evidence>
<evidence type="ECO:0000256" key="3">
    <source>
        <dbReference type="ARBA" id="ARBA00023002"/>
    </source>
</evidence>
<evidence type="ECO:0000256" key="1">
    <source>
        <dbReference type="ARBA" id="ARBA00007686"/>
    </source>
</evidence>
<dbReference type="GO" id="GO:0004473">
    <property type="term" value="F:malate dehydrogenase (decarboxylating) (NADP+) activity"/>
    <property type="evidence" value="ECO:0007669"/>
    <property type="project" value="UniProtKB-EC"/>
</dbReference>
<dbReference type="InterPro" id="IPR036291">
    <property type="entry name" value="NAD(P)-bd_dom_sf"/>
</dbReference>
<evidence type="ECO:0000313" key="7">
    <source>
        <dbReference type="EMBL" id="MFB9064777.1"/>
    </source>
</evidence>
<feature type="domain" description="Malic enzyme NAD-binding" evidence="5">
    <location>
        <begin position="164"/>
        <end position="400"/>
    </location>
</feature>
<dbReference type="RefSeq" id="WP_290267009.1">
    <property type="nucleotide sequence ID" value="NZ_JAUFQQ010000005.1"/>
</dbReference>
<dbReference type="Pfam" id="PF03949">
    <property type="entry name" value="Malic_M"/>
    <property type="match status" value="1"/>
</dbReference>
<comment type="caution">
    <text evidence="7">The sequence shown here is derived from an EMBL/GenBank/DDBJ whole genome shotgun (WGS) entry which is preliminary data.</text>
</comment>
<dbReference type="InterPro" id="IPR042112">
    <property type="entry name" value="P_AcTrfase_dom2"/>
</dbReference>
<dbReference type="EC" id="1.1.1.40" evidence="7"/>
<dbReference type="InterPro" id="IPR012301">
    <property type="entry name" value="Malic_N_dom"/>
</dbReference>
<dbReference type="InterPro" id="IPR046346">
    <property type="entry name" value="Aminoacid_DH-like_N_sf"/>
</dbReference>
<name>A0ABV5FMJ9_9FLAO</name>